<dbReference type="AlphaFoldDB" id="A0A166AS82"/>
<organism evidence="2 3">
    <name type="scientific">Exidia glandulosa HHB12029</name>
    <dbReference type="NCBI Taxonomy" id="1314781"/>
    <lineage>
        <taxon>Eukaryota</taxon>
        <taxon>Fungi</taxon>
        <taxon>Dikarya</taxon>
        <taxon>Basidiomycota</taxon>
        <taxon>Agaricomycotina</taxon>
        <taxon>Agaricomycetes</taxon>
        <taxon>Auriculariales</taxon>
        <taxon>Exidiaceae</taxon>
        <taxon>Exidia</taxon>
    </lineage>
</organism>
<evidence type="ECO:0000313" key="3">
    <source>
        <dbReference type="Proteomes" id="UP000077266"/>
    </source>
</evidence>
<evidence type="ECO:0000313" key="2">
    <source>
        <dbReference type="EMBL" id="KZV94679.1"/>
    </source>
</evidence>
<evidence type="ECO:0000256" key="1">
    <source>
        <dbReference type="SAM" id="MobiDB-lite"/>
    </source>
</evidence>
<name>A0A166AS82_EXIGL</name>
<reference evidence="2 3" key="1">
    <citation type="journal article" date="2016" name="Mol. Biol. Evol.">
        <title>Comparative Genomics of Early-Diverging Mushroom-Forming Fungi Provides Insights into the Origins of Lignocellulose Decay Capabilities.</title>
        <authorList>
            <person name="Nagy L.G."/>
            <person name="Riley R."/>
            <person name="Tritt A."/>
            <person name="Adam C."/>
            <person name="Daum C."/>
            <person name="Floudas D."/>
            <person name="Sun H."/>
            <person name="Yadav J.S."/>
            <person name="Pangilinan J."/>
            <person name="Larsson K.H."/>
            <person name="Matsuura K."/>
            <person name="Barry K."/>
            <person name="Labutti K."/>
            <person name="Kuo R."/>
            <person name="Ohm R.A."/>
            <person name="Bhattacharya S.S."/>
            <person name="Shirouzu T."/>
            <person name="Yoshinaga Y."/>
            <person name="Martin F.M."/>
            <person name="Grigoriev I.V."/>
            <person name="Hibbett D.S."/>
        </authorList>
    </citation>
    <scope>NUCLEOTIDE SEQUENCE [LARGE SCALE GENOMIC DNA]</scope>
    <source>
        <strain evidence="2 3">HHB12029</strain>
    </source>
</reference>
<dbReference type="InParanoid" id="A0A166AS82"/>
<dbReference type="Proteomes" id="UP000077266">
    <property type="component" value="Unassembled WGS sequence"/>
</dbReference>
<protein>
    <submittedName>
        <fullName evidence="2">Uncharacterized protein</fullName>
    </submittedName>
</protein>
<keyword evidence="3" id="KW-1185">Reference proteome</keyword>
<accession>A0A166AS82</accession>
<gene>
    <name evidence="2" type="ORF">EXIGLDRAFT_766963</name>
</gene>
<sequence>MPIDKMKRVPVLPRLGFRPRRLFPVRACPPLPFLIPDALSSFEDGQFNIALCSVHACHDIKYREFTRTTHSIIFFSTSHARKSLPLPADMPFRTPEHFWRARTESRFLDTGPVSSRMQLARKTRMRLVTRKFRSFSPSTPLLRRQWLLRIGYILLWHILARSRLIVTNLAVPLPQTAPTASRYAAVLDLVVCKQSGGQLPHADPSSAFGASLGCSPTSKSLSAPTQPTWPATRSLYLFWTRGKCMFRVRTQPPPSRVIRASTTTMHRARSACSRAQTRFHPAFKTTHQQRDLDGWLTQVLDARSQRGKRLFGARTSPSSWASTRNSREYDYELQAPSLVQPRQRTDRVSRTERVYELRRGLGTDVLEHVNGDRPWTLRDETPIQRTAPEPERLDWRT</sequence>
<dbReference type="EMBL" id="KV425969">
    <property type="protein sequence ID" value="KZV94679.1"/>
    <property type="molecule type" value="Genomic_DNA"/>
</dbReference>
<feature type="region of interest" description="Disordered" evidence="1">
    <location>
        <begin position="374"/>
        <end position="397"/>
    </location>
</feature>
<proteinExistence type="predicted"/>